<organism evidence="1 2">
    <name type="scientific">Mycena venus</name>
    <dbReference type="NCBI Taxonomy" id="2733690"/>
    <lineage>
        <taxon>Eukaryota</taxon>
        <taxon>Fungi</taxon>
        <taxon>Dikarya</taxon>
        <taxon>Basidiomycota</taxon>
        <taxon>Agaricomycotina</taxon>
        <taxon>Agaricomycetes</taxon>
        <taxon>Agaricomycetidae</taxon>
        <taxon>Agaricales</taxon>
        <taxon>Marasmiineae</taxon>
        <taxon>Mycenaceae</taxon>
        <taxon>Mycena</taxon>
    </lineage>
</organism>
<comment type="caution">
    <text evidence="1">The sequence shown here is derived from an EMBL/GenBank/DDBJ whole genome shotgun (WGS) entry which is preliminary data.</text>
</comment>
<dbReference type="EMBL" id="JACAZI010000026">
    <property type="protein sequence ID" value="KAF7334483.1"/>
    <property type="molecule type" value="Genomic_DNA"/>
</dbReference>
<reference evidence="1" key="1">
    <citation type="submission" date="2020-05" db="EMBL/GenBank/DDBJ databases">
        <title>Mycena genomes resolve the evolution of fungal bioluminescence.</title>
        <authorList>
            <person name="Tsai I.J."/>
        </authorList>
    </citation>
    <scope>NUCLEOTIDE SEQUENCE</scope>
    <source>
        <strain evidence="1">CCC161011</strain>
    </source>
</reference>
<accession>A0A8H7CGD0</accession>
<proteinExistence type="predicted"/>
<evidence type="ECO:0000313" key="1">
    <source>
        <dbReference type="EMBL" id="KAF7334483.1"/>
    </source>
</evidence>
<evidence type="ECO:0000313" key="2">
    <source>
        <dbReference type="Proteomes" id="UP000620124"/>
    </source>
</evidence>
<dbReference type="AlphaFoldDB" id="A0A8H7CGD0"/>
<sequence length="153" mass="17158">MFQKYVHDNIIVPLGMEHTTYFYTEAIKTGRLAGGFFRENANLTEDPFALGTVRVIPYWDQSTKGRLESVDWPSRYRVKTANSILTPPVSRTKNAEPPAVPYTVLAGACSNAAYEHLTSACSGRTRPQQTRETLSQRTSPFALQGSWNLTSQR</sequence>
<dbReference type="InterPro" id="IPR012338">
    <property type="entry name" value="Beta-lactam/transpept-like"/>
</dbReference>
<dbReference type="Gene3D" id="3.40.710.10">
    <property type="entry name" value="DD-peptidase/beta-lactamase superfamily"/>
    <property type="match status" value="1"/>
</dbReference>
<dbReference type="OrthoDB" id="5946976at2759"/>
<gene>
    <name evidence="1" type="ORF">MVEN_02277800</name>
</gene>
<keyword evidence="2" id="KW-1185">Reference proteome</keyword>
<dbReference type="Proteomes" id="UP000620124">
    <property type="component" value="Unassembled WGS sequence"/>
</dbReference>
<name>A0A8H7CGD0_9AGAR</name>
<protein>
    <submittedName>
        <fullName evidence="1">Uncharacterized protein</fullName>
    </submittedName>
</protein>